<feature type="region of interest" description="Disordered" evidence="1">
    <location>
        <begin position="63"/>
        <end position="86"/>
    </location>
</feature>
<accession>A0ABQ9KXV6</accession>
<gene>
    <name evidence="2" type="ORF">P3X46_026461</name>
</gene>
<feature type="region of interest" description="Disordered" evidence="1">
    <location>
        <begin position="1"/>
        <end position="40"/>
    </location>
</feature>
<comment type="caution">
    <text evidence="2">The sequence shown here is derived from an EMBL/GenBank/DDBJ whole genome shotgun (WGS) entry which is preliminary data.</text>
</comment>
<protein>
    <submittedName>
        <fullName evidence="2">Uncharacterized protein</fullName>
    </submittedName>
</protein>
<sequence length="113" mass="11961">MDGGPGDHYVTLSHKRLRGSSKAPQKSEASSAASNEEDEEMIRALAASMKGVKDINIMAADNKDATTAGEEEGSCLTKKPTYPPLPEEPRLTGAFFAGLDFVFLADAGSKEIS</sequence>
<evidence type="ECO:0000313" key="2">
    <source>
        <dbReference type="EMBL" id="KAJ9152959.1"/>
    </source>
</evidence>
<dbReference type="Proteomes" id="UP001174677">
    <property type="component" value="Chromosome 15"/>
</dbReference>
<evidence type="ECO:0000313" key="3">
    <source>
        <dbReference type="Proteomes" id="UP001174677"/>
    </source>
</evidence>
<proteinExistence type="predicted"/>
<name>A0ABQ9KXV6_HEVBR</name>
<organism evidence="2 3">
    <name type="scientific">Hevea brasiliensis</name>
    <name type="common">Para rubber tree</name>
    <name type="synonym">Siphonia brasiliensis</name>
    <dbReference type="NCBI Taxonomy" id="3981"/>
    <lineage>
        <taxon>Eukaryota</taxon>
        <taxon>Viridiplantae</taxon>
        <taxon>Streptophyta</taxon>
        <taxon>Embryophyta</taxon>
        <taxon>Tracheophyta</taxon>
        <taxon>Spermatophyta</taxon>
        <taxon>Magnoliopsida</taxon>
        <taxon>eudicotyledons</taxon>
        <taxon>Gunneridae</taxon>
        <taxon>Pentapetalae</taxon>
        <taxon>rosids</taxon>
        <taxon>fabids</taxon>
        <taxon>Malpighiales</taxon>
        <taxon>Euphorbiaceae</taxon>
        <taxon>Crotonoideae</taxon>
        <taxon>Micrandreae</taxon>
        <taxon>Hevea</taxon>
    </lineage>
</organism>
<reference evidence="2 3" key="1">
    <citation type="journal article" date="2023" name="Plant Biotechnol. J.">
        <title>Chromosome-level wild Hevea brasiliensis genome provides new tools for genomic-assisted breeding and valuable loci to elevate rubber yield.</title>
        <authorList>
            <person name="Cheng H."/>
            <person name="Song X."/>
            <person name="Hu Y."/>
            <person name="Wu T."/>
            <person name="Yang Q."/>
            <person name="An Z."/>
            <person name="Feng S."/>
            <person name="Deng Z."/>
            <person name="Wu W."/>
            <person name="Zeng X."/>
            <person name="Tu M."/>
            <person name="Wang X."/>
            <person name="Huang H."/>
        </authorList>
    </citation>
    <scope>NUCLEOTIDE SEQUENCE [LARGE SCALE GENOMIC DNA]</scope>
    <source>
        <strain evidence="2">MT/VB/25A 57/8</strain>
    </source>
</reference>
<evidence type="ECO:0000256" key="1">
    <source>
        <dbReference type="SAM" id="MobiDB-lite"/>
    </source>
</evidence>
<keyword evidence="3" id="KW-1185">Reference proteome</keyword>
<dbReference type="EMBL" id="JARPOI010000015">
    <property type="protein sequence ID" value="KAJ9152959.1"/>
    <property type="molecule type" value="Genomic_DNA"/>
</dbReference>